<dbReference type="Gene3D" id="2.10.70.100">
    <property type="match status" value="1"/>
</dbReference>
<dbReference type="Pfam" id="PF00512">
    <property type="entry name" value="HisKA"/>
    <property type="match status" value="1"/>
</dbReference>
<evidence type="ECO:0000313" key="19">
    <source>
        <dbReference type="Proteomes" id="UP000490800"/>
    </source>
</evidence>
<dbReference type="InterPro" id="IPR004358">
    <property type="entry name" value="Sig_transdc_His_kin-like_C"/>
</dbReference>
<dbReference type="PANTHER" id="PTHR45339">
    <property type="entry name" value="HYBRID SIGNAL TRANSDUCTION HISTIDINE KINASE J"/>
    <property type="match status" value="1"/>
</dbReference>
<dbReference type="PROSITE" id="PS50109">
    <property type="entry name" value="HIS_KIN"/>
    <property type="match status" value="1"/>
</dbReference>
<dbReference type="InterPro" id="IPR036097">
    <property type="entry name" value="HisK_dim/P_sf"/>
</dbReference>
<keyword evidence="8" id="KW-0067">ATP-binding</keyword>
<dbReference type="PROSITE" id="PS50113">
    <property type="entry name" value="PAC"/>
    <property type="match status" value="5"/>
</dbReference>
<keyword evidence="7" id="KW-0418">Kinase</keyword>
<keyword evidence="19" id="KW-1185">Reference proteome</keyword>
<dbReference type="SUPFAM" id="SSF47384">
    <property type="entry name" value="Homodimeric domain of signal transducing histidine kinase"/>
    <property type="match status" value="1"/>
</dbReference>
<dbReference type="InterPro" id="IPR001789">
    <property type="entry name" value="Sig_transdc_resp-reg_receiver"/>
</dbReference>
<dbReference type="EMBL" id="RHLK01000010">
    <property type="protein sequence ID" value="MVP01186.1"/>
    <property type="molecule type" value="Genomic_DNA"/>
</dbReference>
<sequence length="1032" mass="116144">MISEPMFRSAVSGLALVSPDSGVWLRVNPALCAMLGFTEAEIAERTEQDLSYLQDGELIKYDEIYKQLMQNPGGSFQIDKRYRHKNGHPVWMSVEVSLLGDPQDVQTAPFLYQQMTDITRTKTAEQRVQEFEYLELVMSTSLQDVVSISTPDGTILYISPSVQALLGYSPEEMVGSYRGNFYHADDAAQMRLPNKLYSEKDVFTRRVRHKNGHFIWLETAFQVIRDSTGKEEKVLSIGRNVTERIKYETRMAEAQRIANIGSWDWDIAASKLSFSEEMRRIFGYQIPAEDVNTDLFKKCIHPDDLEKVIVSIEEAVLKGKSYELEYRIILPDFSIRTINGFWDVSLNDAGQPILVVGLVQDVTERRQMEERLRESEKNYRLISEYSIDFISRHDSDEQATFQFVSPICLTMLGYEQEEMIGTAGLGYIHPQDVDRVRKYLEDNLNEEVAKTVTFQFRRKDGTYVWFETTSRYTYDEHGHVEAIIAISRDVTERKRYIEQIEKLSYEHALILNSASEGIFGVDLEGNAMFINPAGAAMLGYATEELIGSLLLSKIQQTKSDGTYYKAGHSPIQRAISQGISISNREGVFWRKDGSSFLAEYQATPLFDKGDRKGVVVVFHDVTNEKEIIRAKEAAEQADRAKSEFLAIMSHELRTPMNGIMGMTGLLMETDLTEEQHSYADIIRISSDALLHILNEILDFSKIEAGKMDLTLKPVDVRSTIEHVLDLFTTKAKEKNISLSAEVSADLPVYVVTDESRLRQILINLISNAVKFTEKGSITVVVERVGDRKQDMLLQFAVKDTGIGVPDNKKALLFQSFSQLHPAINRKYGGTGLGLSISKKIVELMGGEIGMESQEGIGSNFHFFLPVQSPGSTSNLSLDETLPPVYAEQSDSAITFLNQAPLNVLIVDDNQVNRQLLHTILAKMGLDADSACNGLEAVEAVTTGSYDLVFMDVQMPVMDGFEAAEAINQRLDEAKRPVIVAVTAFAREEDRAACLNRGMQDFISKPVHVAEVERVLRTWVNPAQQVTKESGPE</sequence>
<dbReference type="CDD" id="cd00130">
    <property type="entry name" value="PAS"/>
    <property type="match status" value="5"/>
</dbReference>
<dbReference type="InterPro" id="IPR000700">
    <property type="entry name" value="PAS-assoc_C"/>
</dbReference>
<dbReference type="InterPro" id="IPR003661">
    <property type="entry name" value="HisK_dim/P_dom"/>
</dbReference>
<evidence type="ECO:0000256" key="9">
    <source>
        <dbReference type="ARBA" id="ARBA00023012"/>
    </source>
</evidence>
<dbReference type="Gene3D" id="3.40.50.2300">
    <property type="match status" value="1"/>
</dbReference>
<evidence type="ECO:0000256" key="4">
    <source>
        <dbReference type="ARBA" id="ARBA00022553"/>
    </source>
</evidence>
<feature type="domain" description="Response regulatory" evidence="15">
    <location>
        <begin position="902"/>
        <end position="1019"/>
    </location>
</feature>
<organism evidence="18 19">
    <name type="scientific">Paenibacillus lutrae</name>
    <dbReference type="NCBI Taxonomy" id="2078573"/>
    <lineage>
        <taxon>Bacteria</taxon>
        <taxon>Bacillati</taxon>
        <taxon>Bacillota</taxon>
        <taxon>Bacilli</taxon>
        <taxon>Bacillales</taxon>
        <taxon>Paenibacillaceae</taxon>
        <taxon>Paenibacillus</taxon>
    </lineage>
</organism>
<dbReference type="NCBIfam" id="TIGR00229">
    <property type="entry name" value="sensory_box"/>
    <property type="match status" value="4"/>
</dbReference>
<keyword evidence="6" id="KW-0547">Nucleotide-binding</keyword>
<comment type="subunit">
    <text evidence="10">At low DSF concentrations, interacts with RpfF.</text>
</comment>
<evidence type="ECO:0000259" key="15">
    <source>
        <dbReference type="PROSITE" id="PS50110"/>
    </source>
</evidence>
<dbReference type="InterPro" id="IPR013767">
    <property type="entry name" value="PAS_fold"/>
</dbReference>
<dbReference type="InterPro" id="IPR011006">
    <property type="entry name" value="CheY-like_superfamily"/>
</dbReference>
<feature type="domain" description="PAS" evidence="16">
    <location>
        <begin position="510"/>
        <end position="578"/>
    </location>
</feature>
<dbReference type="SMART" id="SM00388">
    <property type="entry name" value="HisKA"/>
    <property type="match status" value="1"/>
</dbReference>
<dbReference type="GO" id="GO:0005524">
    <property type="term" value="F:ATP binding"/>
    <property type="evidence" value="ECO:0007669"/>
    <property type="project" value="UniProtKB-KW"/>
</dbReference>
<feature type="domain" description="Histidine kinase" evidence="14">
    <location>
        <begin position="647"/>
        <end position="868"/>
    </location>
</feature>
<dbReference type="AlphaFoldDB" id="A0A7X3FK23"/>
<dbReference type="SMART" id="SM00448">
    <property type="entry name" value="REC"/>
    <property type="match status" value="1"/>
</dbReference>
<evidence type="ECO:0000256" key="3">
    <source>
        <dbReference type="ARBA" id="ARBA00012438"/>
    </source>
</evidence>
<dbReference type="Pfam" id="PF13426">
    <property type="entry name" value="PAS_9"/>
    <property type="match status" value="1"/>
</dbReference>
<dbReference type="SUPFAM" id="SSF55874">
    <property type="entry name" value="ATPase domain of HSP90 chaperone/DNA topoisomerase II/histidine kinase"/>
    <property type="match status" value="1"/>
</dbReference>
<evidence type="ECO:0000256" key="13">
    <source>
        <dbReference type="PROSITE-ProRule" id="PRU00169"/>
    </source>
</evidence>
<proteinExistence type="inferred from homology"/>
<dbReference type="InterPro" id="IPR000014">
    <property type="entry name" value="PAS"/>
</dbReference>
<dbReference type="Gene3D" id="3.30.450.20">
    <property type="entry name" value="PAS domain"/>
    <property type="match status" value="5"/>
</dbReference>
<dbReference type="SUPFAM" id="SSF55785">
    <property type="entry name" value="PYP-like sensor domain (PAS domain)"/>
    <property type="match status" value="5"/>
</dbReference>
<dbReference type="Gene3D" id="1.10.287.130">
    <property type="match status" value="1"/>
</dbReference>
<name>A0A7X3FK23_9BACL</name>
<dbReference type="CDD" id="cd17546">
    <property type="entry name" value="REC_hyHK_CKI1_RcsC-like"/>
    <property type="match status" value="1"/>
</dbReference>
<dbReference type="EC" id="2.7.13.3" evidence="3"/>
<dbReference type="SMART" id="SM00387">
    <property type="entry name" value="HATPase_c"/>
    <property type="match status" value="1"/>
</dbReference>
<evidence type="ECO:0000259" key="17">
    <source>
        <dbReference type="PROSITE" id="PS50113"/>
    </source>
</evidence>
<dbReference type="InterPro" id="IPR003594">
    <property type="entry name" value="HATPase_dom"/>
</dbReference>
<dbReference type="Pfam" id="PF08447">
    <property type="entry name" value="PAS_3"/>
    <property type="match status" value="3"/>
</dbReference>
<feature type="domain" description="PAC" evidence="17">
    <location>
        <begin position="582"/>
        <end position="633"/>
    </location>
</feature>
<dbReference type="InterPro" id="IPR035965">
    <property type="entry name" value="PAS-like_dom_sf"/>
</dbReference>
<feature type="domain" description="PAC" evidence="17">
    <location>
        <begin position="200"/>
        <end position="253"/>
    </location>
</feature>
<evidence type="ECO:0000259" key="14">
    <source>
        <dbReference type="PROSITE" id="PS50109"/>
    </source>
</evidence>
<evidence type="ECO:0000256" key="7">
    <source>
        <dbReference type="ARBA" id="ARBA00022777"/>
    </source>
</evidence>
<dbReference type="PRINTS" id="PR00344">
    <property type="entry name" value="BCTRLSENSOR"/>
</dbReference>
<evidence type="ECO:0000256" key="12">
    <source>
        <dbReference type="ARBA" id="ARBA00074306"/>
    </source>
</evidence>
<comment type="caution">
    <text evidence="18">The sequence shown here is derived from an EMBL/GenBank/DDBJ whole genome shotgun (WGS) entry which is preliminary data.</text>
</comment>
<keyword evidence="5" id="KW-0808">Transferase</keyword>
<dbReference type="PROSITE" id="PS50110">
    <property type="entry name" value="RESPONSE_REGULATORY"/>
    <property type="match status" value="1"/>
</dbReference>
<keyword evidence="4 13" id="KW-0597">Phosphoprotein</keyword>
<evidence type="ECO:0000256" key="8">
    <source>
        <dbReference type="ARBA" id="ARBA00022840"/>
    </source>
</evidence>
<accession>A0A7X3FK23</accession>
<evidence type="ECO:0000313" key="18">
    <source>
        <dbReference type="EMBL" id="MVP01186.1"/>
    </source>
</evidence>
<dbReference type="CDD" id="cd16922">
    <property type="entry name" value="HATPase_EvgS-ArcB-TorS-like"/>
    <property type="match status" value="1"/>
</dbReference>
<reference evidence="18 19" key="1">
    <citation type="journal article" date="2019" name="Microorganisms">
        <title>Paenibacillus lutrae sp. nov., A Chitinolytic Species Isolated from A River Otter in Castril Natural Park, Granada, Spain.</title>
        <authorList>
            <person name="Rodriguez M."/>
            <person name="Reina J.C."/>
            <person name="Bejar V."/>
            <person name="Llamas I."/>
        </authorList>
    </citation>
    <scope>NUCLEOTIDE SEQUENCE [LARGE SCALE GENOMIC DNA]</scope>
    <source>
        <strain evidence="18 19">N10</strain>
    </source>
</reference>
<dbReference type="SMART" id="SM00091">
    <property type="entry name" value="PAS"/>
    <property type="match status" value="5"/>
</dbReference>
<feature type="domain" description="PAS" evidence="16">
    <location>
        <begin position="130"/>
        <end position="191"/>
    </location>
</feature>
<dbReference type="Proteomes" id="UP000490800">
    <property type="component" value="Unassembled WGS sequence"/>
</dbReference>
<evidence type="ECO:0000256" key="5">
    <source>
        <dbReference type="ARBA" id="ARBA00022679"/>
    </source>
</evidence>
<dbReference type="OrthoDB" id="9815750at2"/>
<evidence type="ECO:0000256" key="10">
    <source>
        <dbReference type="ARBA" id="ARBA00064003"/>
    </source>
</evidence>
<evidence type="ECO:0000256" key="1">
    <source>
        <dbReference type="ARBA" id="ARBA00000085"/>
    </source>
</evidence>
<dbReference type="CDD" id="cd00082">
    <property type="entry name" value="HisKA"/>
    <property type="match status" value="1"/>
</dbReference>
<keyword evidence="9" id="KW-0902">Two-component regulatory system</keyword>
<feature type="domain" description="PAC" evidence="17">
    <location>
        <begin position="322"/>
        <end position="374"/>
    </location>
</feature>
<dbReference type="Pfam" id="PF02518">
    <property type="entry name" value="HATPase_c"/>
    <property type="match status" value="1"/>
</dbReference>
<protein>
    <recommendedName>
        <fullName evidence="12">Circadian input-output histidine kinase CikA</fullName>
        <ecNumber evidence="3">2.7.13.3</ecNumber>
    </recommendedName>
    <alternativeName>
        <fullName evidence="11">Sensory/regulatory protein RpfC</fullName>
    </alternativeName>
</protein>
<dbReference type="InterPro" id="IPR036890">
    <property type="entry name" value="HATPase_C_sf"/>
</dbReference>
<dbReference type="InterPro" id="IPR001610">
    <property type="entry name" value="PAC"/>
</dbReference>
<dbReference type="FunFam" id="3.30.565.10:FF:000010">
    <property type="entry name" value="Sensor histidine kinase RcsC"/>
    <property type="match status" value="1"/>
</dbReference>
<dbReference type="Pfam" id="PF00989">
    <property type="entry name" value="PAS"/>
    <property type="match status" value="1"/>
</dbReference>
<dbReference type="GO" id="GO:0000155">
    <property type="term" value="F:phosphorelay sensor kinase activity"/>
    <property type="evidence" value="ECO:0007669"/>
    <property type="project" value="InterPro"/>
</dbReference>
<evidence type="ECO:0000256" key="6">
    <source>
        <dbReference type="ARBA" id="ARBA00022741"/>
    </source>
</evidence>
<evidence type="ECO:0000259" key="16">
    <source>
        <dbReference type="PROSITE" id="PS50112"/>
    </source>
</evidence>
<dbReference type="InterPro" id="IPR013655">
    <property type="entry name" value="PAS_fold_3"/>
</dbReference>
<dbReference type="Pfam" id="PF00072">
    <property type="entry name" value="Response_reg"/>
    <property type="match status" value="1"/>
</dbReference>
<dbReference type="SUPFAM" id="SSF52172">
    <property type="entry name" value="CheY-like"/>
    <property type="match status" value="1"/>
</dbReference>
<feature type="domain" description="PAS" evidence="16">
    <location>
        <begin position="375"/>
        <end position="447"/>
    </location>
</feature>
<dbReference type="PROSITE" id="PS50112">
    <property type="entry name" value="PAS"/>
    <property type="match status" value="3"/>
</dbReference>
<comment type="catalytic activity">
    <reaction evidence="1">
        <text>ATP + protein L-histidine = ADP + protein N-phospho-L-histidine.</text>
        <dbReference type="EC" id="2.7.13.3"/>
    </reaction>
</comment>
<feature type="domain" description="PAC" evidence="17">
    <location>
        <begin position="76"/>
        <end position="130"/>
    </location>
</feature>
<feature type="domain" description="PAC" evidence="17">
    <location>
        <begin position="450"/>
        <end position="502"/>
    </location>
</feature>
<evidence type="ECO:0000256" key="2">
    <source>
        <dbReference type="ARBA" id="ARBA00006402"/>
    </source>
</evidence>
<gene>
    <name evidence="18" type="ORF">EDM21_16945</name>
</gene>
<dbReference type="Gene3D" id="3.30.565.10">
    <property type="entry name" value="Histidine kinase-like ATPase, C-terminal domain"/>
    <property type="match status" value="1"/>
</dbReference>
<dbReference type="GO" id="GO:0006355">
    <property type="term" value="P:regulation of DNA-templated transcription"/>
    <property type="evidence" value="ECO:0007669"/>
    <property type="project" value="InterPro"/>
</dbReference>
<dbReference type="PANTHER" id="PTHR45339:SF1">
    <property type="entry name" value="HYBRID SIGNAL TRANSDUCTION HISTIDINE KINASE J"/>
    <property type="match status" value="1"/>
</dbReference>
<dbReference type="FunFam" id="1.10.287.130:FF:000002">
    <property type="entry name" value="Two-component osmosensing histidine kinase"/>
    <property type="match status" value="1"/>
</dbReference>
<dbReference type="SMART" id="SM00086">
    <property type="entry name" value="PAC"/>
    <property type="match status" value="5"/>
</dbReference>
<dbReference type="InterPro" id="IPR005467">
    <property type="entry name" value="His_kinase_dom"/>
</dbReference>
<feature type="modified residue" description="4-aspartylphosphate" evidence="13">
    <location>
        <position position="951"/>
    </location>
</feature>
<comment type="similarity">
    <text evidence="2">In the N-terminal section; belongs to the phytochrome family.</text>
</comment>
<evidence type="ECO:0000256" key="11">
    <source>
        <dbReference type="ARBA" id="ARBA00068150"/>
    </source>
</evidence>